<dbReference type="PANTHER" id="PTHR43285">
    <property type="entry name" value="ANTHRANILATE PHOSPHORIBOSYLTRANSFERASE"/>
    <property type="match status" value="1"/>
</dbReference>
<dbReference type="Proteomes" id="UP000249293">
    <property type="component" value="Chromosome 5"/>
</dbReference>
<comment type="similarity">
    <text evidence="8">Belongs to the anthranilate phosphoribosyltransferase family.</text>
</comment>
<organism evidence="12 13">
    <name type="scientific">Pichia kudriavzevii</name>
    <name type="common">Yeast</name>
    <name type="synonym">Issatchenkia orientalis</name>
    <dbReference type="NCBI Taxonomy" id="4909"/>
    <lineage>
        <taxon>Eukaryota</taxon>
        <taxon>Fungi</taxon>
        <taxon>Dikarya</taxon>
        <taxon>Ascomycota</taxon>
        <taxon>Saccharomycotina</taxon>
        <taxon>Pichiomycetes</taxon>
        <taxon>Pichiales</taxon>
        <taxon>Pichiaceae</taxon>
        <taxon>Pichia</taxon>
    </lineage>
</organism>
<evidence type="ECO:0000313" key="12">
    <source>
        <dbReference type="EMBL" id="AWU77963.1"/>
    </source>
</evidence>
<dbReference type="OrthoDB" id="427800at2759"/>
<evidence type="ECO:0000259" key="10">
    <source>
        <dbReference type="Pfam" id="PF00591"/>
    </source>
</evidence>
<dbReference type="PANTHER" id="PTHR43285:SF2">
    <property type="entry name" value="ANTHRANILATE PHOSPHORIBOSYLTRANSFERASE"/>
    <property type="match status" value="1"/>
</dbReference>
<evidence type="ECO:0000256" key="5">
    <source>
        <dbReference type="ARBA" id="ARBA00022679"/>
    </source>
</evidence>
<dbReference type="Gene3D" id="1.20.970.10">
    <property type="entry name" value="Transferase, Pyrimidine Nucleoside Phosphorylase, Chain C"/>
    <property type="match status" value="1"/>
</dbReference>
<evidence type="ECO:0000259" key="11">
    <source>
        <dbReference type="Pfam" id="PF02885"/>
    </source>
</evidence>
<dbReference type="HAMAP" id="MF_00211">
    <property type="entry name" value="TrpD"/>
    <property type="match status" value="1"/>
</dbReference>
<name>A0A2U9R9C7_PICKU</name>
<evidence type="ECO:0000256" key="8">
    <source>
        <dbReference type="ARBA" id="ARBA00061500"/>
    </source>
</evidence>
<dbReference type="KEGG" id="pkz:C5L36_0E00320"/>
<comment type="pathway">
    <text evidence="1">Amino-acid biosynthesis; L-tryptophan biosynthesis; L-tryptophan from chorismate: step 2/5.</text>
</comment>
<dbReference type="SUPFAM" id="SSF52418">
    <property type="entry name" value="Nucleoside phosphorylase/phosphoribosyltransferase catalytic domain"/>
    <property type="match status" value="1"/>
</dbReference>
<keyword evidence="3" id="KW-0028">Amino-acid biosynthesis</keyword>
<dbReference type="GO" id="GO:0004048">
    <property type="term" value="F:anthranilate phosphoribosyltransferase activity"/>
    <property type="evidence" value="ECO:0007669"/>
    <property type="project" value="UniProtKB-EC"/>
</dbReference>
<feature type="domain" description="Glycosyl transferase family 3" evidence="10">
    <location>
        <begin position="123"/>
        <end position="386"/>
    </location>
</feature>
<dbReference type="InterPro" id="IPR017459">
    <property type="entry name" value="Glycosyl_Trfase_fam3_N_dom"/>
</dbReference>
<evidence type="ECO:0000256" key="2">
    <source>
        <dbReference type="ARBA" id="ARBA00011948"/>
    </source>
</evidence>
<dbReference type="InterPro" id="IPR035902">
    <property type="entry name" value="Nuc_phospho_transferase"/>
</dbReference>
<dbReference type="Pfam" id="PF00591">
    <property type="entry name" value="Glycos_transf_3"/>
    <property type="match status" value="1"/>
</dbReference>
<evidence type="ECO:0000256" key="7">
    <source>
        <dbReference type="ARBA" id="ARBA00023141"/>
    </source>
</evidence>
<dbReference type="STRING" id="4909.A0A2U9R9C7"/>
<dbReference type="RefSeq" id="XP_029323439.1">
    <property type="nucleotide sequence ID" value="XM_029467579.1"/>
</dbReference>
<dbReference type="EC" id="2.4.2.18" evidence="2"/>
<dbReference type="InterPro" id="IPR000312">
    <property type="entry name" value="Glycosyl_Trfase_fam3"/>
</dbReference>
<evidence type="ECO:0000256" key="9">
    <source>
        <dbReference type="ARBA" id="ARBA00071401"/>
    </source>
</evidence>
<accession>A0A2U9R9C7</accession>
<reference evidence="12 13" key="1">
    <citation type="submission" date="2018-06" db="EMBL/GenBank/DDBJ databases">
        <title>Population genomics shows no distinction between pathogenic Candida krusei and environmental Pichia kudriavzevii: One species, four names.</title>
        <authorList>
            <person name="Douglass A.P."/>
            <person name="Offei B."/>
            <person name="Braun-Galleani S."/>
            <person name="Coughlan A.Y."/>
            <person name="Martos A."/>
            <person name="Ortiz-Merino R.A."/>
            <person name="Byrne K.P."/>
            <person name="Wolfe K.H."/>
        </authorList>
    </citation>
    <scope>NUCLEOTIDE SEQUENCE [LARGE SCALE GENOMIC DNA]</scope>
    <source>
        <strain evidence="12 13">CBS573</strain>
    </source>
</reference>
<keyword evidence="4" id="KW-0328">Glycosyltransferase</keyword>
<feature type="domain" description="Glycosyl transferase family 3 N-terminal" evidence="11">
    <location>
        <begin position="47"/>
        <end position="108"/>
    </location>
</feature>
<sequence length="401" mass="43791">MSPKCAYTYKMTNNKLKIPSSSLEEQQHYRQYPYTVINTMSKPLTVYIKKLVVTPPELTLQDFAAALDCIFSGNANDVEISSFLTALRIHKLDFNADFIATAVETILKYSEKIPDDQVDSDGYVDIVGTGGDSQNTFNVSSSAAIVAAGMGVNVCKHGGKASTSASGSGDLMNQLGVELMKVTSKSAPLIVKESKLCFLFAPAFHHGMGQVVNVRKQLGIPTIFNILGPLLNPINIKARILGVYTKELGRTYCEAAVKIDRANGKRANTMVVCGEVGLDEISPIGRTNVWYYNKEADKIEEFTLTPEDFGLPEHSLDLVRSGTPIENAVVLKEILKMNKEQVQPGINPLVDYIFMNAGALAVVSGLAQDWKHGVELAREAVYSGKAQTALDEFISSIYKYT</sequence>
<dbReference type="AlphaFoldDB" id="A0A2U9R9C7"/>
<dbReference type="GO" id="GO:0000162">
    <property type="term" value="P:L-tryptophan biosynthetic process"/>
    <property type="evidence" value="ECO:0007669"/>
    <property type="project" value="UniProtKB-KW"/>
</dbReference>
<dbReference type="FunFam" id="3.40.1030.10:FF:000002">
    <property type="entry name" value="Anthranilate phosphoribosyltransferase"/>
    <property type="match status" value="1"/>
</dbReference>
<keyword evidence="5" id="KW-0808">Transferase</keyword>
<evidence type="ECO:0000313" key="13">
    <source>
        <dbReference type="Proteomes" id="UP000249293"/>
    </source>
</evidence>
<dbReference type="VEuPathDB" id="FungiDB:C5L36_0E00320"/>
<dbReference type="GO" id="GO:0005829">
    <property type="term" value="C:cytosol"/>
    <property type="evidence" value="ECO:0007669"/>
    <property type="project" value="TreeGrafter"/>
</dbReference>
<dbReference type="NCBIfam" id="TIGR01245">
    <property type="entry name" value="trpD"/>
    <property type="match status" value="1"/>
</dbReference>
<dbReference type="EMBL" id="CP028777">
    <property type="protein sequence ID" value="AWU77963.1"/>
    <property type="molecule type" value="Genomic_DNA"/>
</dbReference>
<dbReference type="GeneID" id="40385822"/>
<dbReference type="InterPro" id="IPR005940">
    <property type="entry name" value="Anthranilate_Pribosyl_Tfrase"/>
</dbReference>
<evidence type="ECO:0000256" key="4">
    <source>
        <dbReference type="ARBA" id="ARBA00022676"/>
    </source>
</evidence>
<gene>
    <name evidence="12" type="ORF">C5L36_0E00320</name>
</gene>
<evidence type="ECO:0000256" key="3">
    <source>
        <dbReference type="ARBA" id="ARBA00022605"/>
    </source>
</evidence>
<proteinExistence type="inferred from homology"/>
<evidence type="ECO:0000256" key="6">
    <source>
        <dbReference type="ARBA" id="ARBA00022822"/>
    </source>
</evidence>
<keyword evidence="6" id="KW-0822">Tryptophan biosynthesis</keyword>
<protein>
    <recommendedName>
        <fullName evidence="9">Anthranilate phosphoribosyltransferase</fullName>
        <ecNumber evidence="2">2.4.2.18</ecNumber>
    </recommendedName>
</protein>
<keyword evidence="7" id="KW-0057">Aromatic amino acid biosynthesis</keyword>
<dbReference type="SUPFAM" id="SSF47648">
    <property type="entry name" value="Nucleoside phosphorylase/phosphoribosyltransferase N-terminal domain"/>
    <property type="match status" value="1"/>
</dbReference>
<dbReference type="Gene3D" id="3.40.1030.10">
    <property type="entry name" value="Nucleoside phosphorylase/phosphoribosyltransferase catalytic domain"/>
    <property type="match status" value="1"/>
</dbReference>
<dbReference type="InterPro" id="IPR036320">
    <property type="entry name" value="Glycosyl_Trfase_fam3_N_dom_sf"/>
</dbReference>
<dbReference type="Pfam" id="PF02885">
    <property type="entry name" value="Glycos_trans_3N"/>
    <property type="match status" value="1"/>
</dbReference>
<keyword evidence="13" id="KW-1185">Reference proteome</keyword>
<evidence type="ECO:0000256" key="1">
    <source>
        <dbReference type="ARBA" id="ARBA00004907"/>
    </source>
</evidence>